<dbReference type="Gene3D" id="3.30.70.330">
    <property type="match status" value="2"/>
</dbReference>
<dbReference type="STRING" id="1202772.A0A1V9ZFW0"/>
<gene>
    <name evidence="5" type="ORF">ACHHYP_13165</name>
</gene>
<dbReference type="PANTHER" id="PTHR48025">
    <property type="entry name" value="OS02G0815200 PROTEIN"/>
    <property type="match status" value="1"/>
</dbReference>
<dbReference type="SMART" id="SM00360">
    <property type="entry name" value="RRM"/>
    <property type="match status" value="2"/>
</dbReference>
<feature type="compositionally biased region" description="Basic and acidic residues" evidence="3">
    <location>
        <begin position="190"/>
        <end position="373"/>
    </location>
</feature>
<evidence type="ECO:0000256" key="3">
    <source>
        <dbReference type="SAM" id="MobiDB-lite"/>
    </source>
</evidence>
<dbReference type="AlphaFoldDB" id="A0A1V9ZFW0"/>
<dbReference type="OrthoDB" id="5970at2759"/>
<protein>
    <recommendedName>
        <fullName evidence="4">RRM domain-containing protein</fullName>
    </recommendedName>
</protein>
<comment type="caution">
    <text evidence="5">The sequence shown here is derived from an EMBL/GenBank/DDBJ whole genome shotgun (WGS) entry which is preliminary data.</text>
</comment>
<dbReference type="InterPro" id="IPR012677">
    <property type="entry name" value="Nucleotide-bd_a/b_plait_sf"/>
</dbReference>
<dbReference type="InterPro" id="IPR000504">
    <property type="entry name" value="RRM_dom"/>
</dbReference>
<name>A0A1V9ZFW0_ACHHY</name>
<dbReference type="CDD" id="cd00590">
    <property type="entry name" value="RRM_SF"/>
    <property type="match status" value="1"/>
</dbReference>
<proteinExistence type="predicted"/>
<dbReference type="GO" id="GO:0003729">
    <property type="term" value="F:mRNA binding"/>
    <property type="evidence" value="ECO:0007669"/>
    <property type="project" value="TreeGrafter"/>
</dbReference>
<keyword evidence="6" id="KW-1185">Reference proteome</keyword>
<evidence type="ECO:0000256" key="2">
    <source>
        <dbReference type="PROSITE-ProRule" id="PRU00176"/>
    </source>
</evidence>
<dbReference type="InterPro" id="IPR050502">
    <property type="entry name" value="Euk_RNA-bind_prot"/>
</dbReference>
<accession>A0A1V9ZFW0</accession>
<feature type="compositionally biased region" description="Low complexity" evidence="3">
    <location>
        <begin position="403"/>
        <end position="412"/>
    </location>
</feature>
<evidence type="ECO:0000259" key="4">
    <source>
        <dbReference type="PROSITE" id="PS50102"/>
    </source>
</evidence>
<evidence type="ECO:0000313" key="5">
    <source>
        <dbReference type="EMBL" id="OQR96879.1"/>
    </source>
</evidence>
<dbReference type="GO" id="GO:0005634">
    <property type="term" value="C:nucleus"/>
    <property type="evidence" value="ECO:0007669"/>
    <property type="project" value="TreeGrafter"/>
</dbReference>
<keyword evidence="1 2" id="KW-0694">RNA-binding</keyword>
<dbReference type="EMBL" id="JNBR01000126">
    <property type="protein sequence ID" value="OQR96879.1"/>
    <property type="molecule type" value="Genomic_DNA"/>
</dbReference>
<dbReference type="Proteomes" id="UP000243579">
    <property type="component" value="Unassembled WGS sequence"/>
</dbReference>
<feature type="compositionally biased region" description="Basic and acidic residues" evidence="3">
    <location>
        <begin position="422"/>
        <end position="436"/>
    </location>
</feature>
<dbReference type="PROSITE" id="PS50102">
    <property type="entry name" value="RRM"/>
    <property type="match status" value="2"/>
</dbReference>
<feature type="region of interest" description="Disordered" evidence="3">
    <location>
        <begin position="169"/>
        <end position="436"/>
    </location>
</feature>
<evidence type="ECO:0000256" key="1">
    <source>
        <dbReference type="ARBA" id="ARBA00022884"/>
    </source>
</evidence>
<dbReference type="PANTHER" id="PTHR48025:SF1">
    <property type="entry name" value="RRM DOMAIN-CONTAINING PROTEIN"/>
    <property type="match status" value="1"/>
</dbReference>
<feature type="compositionally biased region" description="Basic and acidic residues" evidence="3">
    <location>
        <begin position="169"/>
        <end position="181"/>
    </location>
</feature>
<feature type="compositionally biased region" description="Basic residues" evidence="3">
    <location>
        <begin position="374"/>
        <end position="391"/>
    </location>
</feature>
<dbReference type="SUPFAM" id="SSF54928">
    <property type="entry name" value="RNA-binding domain, RBD"/>
    <property type="match status" value="2"/>
</dbReference>
<feature type="domain" description="RRM" evidence="4">
    <location>
        <begin position="98"/>
        <end position="173"/>
    </location>
</feature>
<reference evidence="5 6" key="1">
    <citation type="journal article" date="2014" name="Genome Biol. Evol.">
        <title>The secreted proteins of Achlya hypogyna and Thraustotheca clavata identify the ancestral oomycete secretome and reveal gene acquisitions by horizontal gene transfer.</title>
        <authorList>
            <person name="Misner I."/>
            <person name="Blouin N."/>
            <person name="Leonard G."/>
            <person name="Richards T.A."/>
            <person name="Lane C.E."/>
        </authorList>
    </citation>
    <scope>NUCLEOTIDE SEQUENCE [LARGE SCALE GENOMIC DNA]</scope>
    <source>
        <strain evidence="5 6">ATCC 48635</strain>
    </source>
</reference>
<dbReference type="InterPro" id="IPR035979">
    <property type="entry name" value="RBD_domain_sf"/>
</dbReference>
<sequence>MSKVFVGNLNSNQATEADLRALFEKCGKVTSVVIKLGFGFIDYVDEASAEEAVRTLHMHNYLGKDIRVTRAHSDQDRVRSKIERDDRRRDDPTVPRCRSLFVGNIVPDTTIDKLTDFFEQFGRVDNIKVLPQRNGNTGISAFVDFVTEDGAARAMAKRLTYEGRDLRTDFSNRRGVNDGNRRSPLRARTVPHDPPRSDSYDSARSTKEYDTTRSRAHSYEERRPRDDTYDDRRPRDTTFDDRRPRDNTYDDRRQRDPTYDDRRARDTHYDDRRPRDTTFDDRRPREAGYDDRRTRDTVHEDRRPRDPAYDDRRPRDTVHDDRRPRDPAYDDRRPRDPAYDDRRPRAVSYEERRPYADAQDDRRPREDATDQRRLRSPRRRSPSPRRRSPSPRRREPSPRRRSASPGRAPRSRGLLSRPPSPRARDTPPRDRLRDRW</sequence>
<feature type="domain" description="RRM" evidence="4">
    <location>
        <begin position="2"/>
        <end position="73"/>
    </location>
</feature>
<evidence type="ECO:0000313" key="6">
    <source>
        <dbReference type="Proteomes" id="UP000243579"/>
    </source>
</evidence>
<organism evidence="5 6">
    <name type="scientific">Achlya hypogyna</name>
    <name type="common">Oomycete</name>
    <name type="synonym">Protoachlya hypogyna</name>
    <dbReference type="NCBI Taxonomy" id="1202772"/>
    <lineage>
        <taxon>Eukaryota</taxon>
        <taxon>Sar</taxon>
        <taxon>Stramenopiles</taxon>
        <taxon>Oomycota</taxon>
        <taxon>Saprolegniomycetes</taxon>
        <taxon>Saprolegniales</taxon>
        <taxon>Achlyaceae</taxon>
        <taxon>Achlya</taxon>
    </lineage>
</organism>
<dbReference type="Pfam" id="PF00076">
    <property type="entry name" value="RRM_1"/>
    <property type="match status" value="2"/>
</dbReference>